<dbReference type="InterPro" id="IPR036514">
    <property type="entry name" value="SGNH_hydro_sf"/>
</dbReference>
<proteinExistence type="inferred from homology"/>
<gene>
    <name evidence="4" type="ORF">H8698_06790</name>
</gene>
<protein>
    <recommendedName>
        <fullName evidence="3">SGNH hydrolase-type esterase domain-containing protein</fullName>
    </recommendedName>
</protein>
<dbReference type="SUPFAM" id="SSF52266">
    <property type="entry name" value="SGNH hydrolase"/>
    <property type="match status" value="1"/>
</dbReference>
<dbReference type="Gene3D" id="3.40.50.1110">
    <property type="entry name" value="SGNH hydrolase"/>
    <property type="match status" value="1"/>
</dbReference>
<organism evidence="4 5">
    <name type="scientific">Congzhengia minquanensis</name>
    <dbReference type="NCBI Taxonomy" id="2763657"/>
    <lineage>
        <taxon>Bacteria</taxon>
        <taxon>Bacillati</taxon>
        <taxon>Bacillota</taxon>
        <taxon>Clostridia</taxon>
        <taxon>Eubacteriales</taxon>
        <taxon>Oscillospiraceae</taxon>
        <taxon>Congzhengia</taxon>
    </lineage>
</organism>
<keyword evidence="5" id="KW-1185">Reference proteome</keyword>
<reference evidence="4" key="1">
    <citation type="submission" date="2020-08" db="EMBL/GenBank/DDBJ databases">
        <title>Genome public.</title>
        <authorList>
            <person name="Liu C."/>
            <person name="Sun Q."/>
        </authorList>
    </citation>
    <scope>NUCLEOTIDE SEQUENCE</scope>
    <source>
        <strain evidence="4">H8</strain>
    </source>
</reference>
<evidence type="ECO:0000259" key="3">
    <source>
        <dbReference type="Pfam" id="PF13472"/>
    </source>
</evidence>
<name>A0A926HZC2_9FIRM</name>
<dbReference type="Pfam" id="PF13472">
    <property type="entry name" value="Lipase_GDSL_2"/>
    <property type="match status" value="1"/>
</dbReference>
<sequence length="989" mass="108386">MKKYVCSILTALLMLIAVFPCVFGVDSLDLSDSMHLTFELDQEDIKASYGASLTKISGGFGGSSGSLSITNGTDEKGGFFKNGLRLYSGREYLFSVNVKSEELLGNPRVTLFFHYEEENENGEITSSSGTGYQSVRLVNRENVGNGWVRYFNTYTVAETCTTGNGQAKIYSPDCSIDFRGGSANVSFLADDFIVEPVYPAEMVHENNLLLHESFDGTAVALKGMGAAMSLQEAGGMDDSGCISVVPSNGNGGVMLNSALSIIPGAVYKISWFAKASNESAVGKYLAGYFDFSGIKNEDGTTVFSANQNSSYVRNYSKLAMSDAHGTVTALTKDWQYYECIYKPNNWLYSVYSELPATFYTRIFDDLSGQGSGTDCSFLLDEIKIEKLDTPFNGNFSFPFETKGLWNGFQTGSNVSDTWLKGENTQVSAVTADNPYITVIQSANSSNENDLETRGIRQYISRTAGKNYILSFRARAQEAGHTLVPYIKTLNADGTEHSLQLTNADGSLPALSDTWQVFKLKFTESANIGSGMLGFSADSGANTSDFAFDIDDIILKPISPEFTEIPLTGSFEVGKTITAGVTTEGTNSKVRYKVMSSLDNVHFSCISQGLMTQNTISHTITTGNVGTYIRFEFAGIVDGSFAPKVVTESGYISGASLKFTSTSGDSFVQAEAALHQNQCVGKRIKLIAAAYGKDRELLNISEFCALYDTLTDGKLTVRVEKNTETVMVKAFLWIDETLEPIVHAKVLGGTENAVLPLKVYLIGDSICYDYGTEVTQRVGWGTKFDDSFVSGVTVDNCAVRGESSLTYLYAERNPADESATHRWWHPNKKWDEILTDSTPGDYCLISLGTNDKNYYTGGNFTIGCSKEQYRKNLERFINEGREAGLNILFVTPIPAIGVATTFNSISDYAGVMIEVANENNVTVLDLNKKMYDYCMEMGAETAFNTYYCYEMNDSIHINDEGAKLVNSFILEMLEASVSPLKQFINREEQK</sequence>
<dbReference type="InterPro" id="IPR013830">
    <property type="entry name" value="SGNH_hydro"/>
</dbReference>
<dbReference type="GO" id="GO:0016787">
    <property type="term" value="F:hydrolase activity"/>
    <property type="evidence" value="ECO:0007669"/>
    <property type="project" value="UniProtKB-KW"/>
</dbReference>
<comment type="caution">
    <text evidence="4">The sequence shown here is derived from an EMBL/GenBank/DDBJ whole genome shotgun (WGS) entry which is preliminary data.</text>
</comment>
<keyword evidence="2" id="KW-0378">Hydrolase</keyword>
<comment type="similarity">
    <text evidence="1">Belongs to the 'GDSL' lipolytic enzyme family.</text>
</comment>
<evidence type="ECO:0000256" key="2">
    <source>
        <dbReference type="ARBA" id="ARBA00022801"/>
    </source>
</evidence>
<evidence type="ECO:0000313" key="4">
    <source>
        <dbReference type="EMBL" id="MBC8540681.1"/>
    </source>
</evidence>
<accession>A0A926HZC2</accession>
<evidence type="ECO:0000256" key="1">
    <source>
        <dbReference type="ARBA" id="ARBA00008668"/>
    </source>
</evidence>
<dbReference type="Proteomes" id="UP000611762">
    <property type="component" value="Unassembled WGS sequence"/>
</dbReference>
<dbReference type="PANTHER" id="PTHR43695">
    <property type="entry name" value="PUTATIVE (AFU_ORTHOLOGUE AFUA_2G17250)-RELATED"/>
    <property type="match status" value="1"/>
</dbReference>
<dbReference type="AlphaFoldDB" id="A0A926HZC2"/>
<dbReference type="RefSeq" id="WP_249311836.1">
    <property type="nucleotide sequence ID" value="NZ_JACRSU010000002.1"/>
</dbReference>
<feature type="domain" description="SGNH hydrolase-type esterase" evidence="3">
    <location>
        <begin position="760"/>
        <end position="962"/>
    </location>
</feature>
<dbReference type="PANTHER" id="PTHR43695:SF1">
    <property type="entry name" value="RHAMNOGALACTURONAN ACETYLESTERASE"/>
    <property type="match status" value="1"/>
</dbReference>
<dbReference type="Gene3D" id="2.60.120.260">
    <property type="entry name" value="Galactose-binding domain-like"/>
    <property type="match status" value="3"/>
</dbReference>
<dbReference type="EMBL" id="JACRSU010000002">
    <property type="protein sequence ID" value="MBC8540681.1"/>
    <property type="molecule type" value="Genomic_DNA"/>
</dbReference>
<dbReference type="InterPro" id="IPR037459">
    <property type="entry name" value="RhgT-like"/>
</dbReference>
<evidence type="ECO:0000313" key="5">
    <source>
        <dbReference type="Proteomes" id="UP000611762"/>
    </source>
</evidence>
<dbReference type="InterPro" id="IPR008979">
    <property type="entry name" value="Galactose-bd-like_sf"/>
</dbReference>
<dbReference type="SUPFAM" id="SSF49785">
    <property type="entry name" value="Galactose-binding domain-like"/>
    <property type="match status" value="1"/>
</dbReference>